<keyword evidence="2" id="KW-1185">Reference proteome</keyword>
<evidence type="ECO:0000313" key="1">
    <source>
        <dbReference type="EMBL" id="KAJ9648904.1"/>
    </source>
</evidence>
<organism evidence="1 2">
    <name type="scientific">Coniosporium tulheliwenetii</name>
    <dbReference type="NCBI Taxonomy" id="3383036"/>
    <lineage>
        <taxon>Eukaryota</taxon>
        <taxon>Fungi</taxon>
        <taxon>Dikarya</taxon>
        <taxon>Ascomycota</taxon>
        <taxon>Pezizomycotina</taxon>
        <taxon>Dothideomycetes</taxon>
        <taxon>Dothideomycetes incertae sedis</taxon>
        <taxon>Coniosporium</taxon>
    </lineage>
</organism>
<comment type="caution">
    <text evidence="1">The sequence shown here is derived from an EMBL/GenBank/DDBJ whole genome shotgun (WGS) entry which is preliminary data.</text>
</comment>
<accession>A0ACC2ZMV7</accession>
<proteinExistence type="predicted"/>
<name>A0ACC2ZMV7_9PEZI</name>
<sequence>MAFGQPSLPKLDAGLRDLLAGETSQATSRPWLKPKSKPTPTHSLTPPRAPRQQRQSSPHNSQRSTLVAPGAGVNGTSKPYLNPKSKPNPSPTSNPPHQFTGRRQRQRSPSPNALSVALIGDLLEVLNDCGPPKLDKFQLTAIFHAVRGREFGRGAASALTFEELDALKEPLGEAVLKAKLARAPVQPLLSVGAAQSWEPVPASPADTIMADGTPTLDQFLAELQRIIREQNGAQLQDYLVIEPPYRQLYIAMIAEIRQRYPKGKEDELEEKCSAALPEAREGVDGTPWTAFIKFITQYFAFIRDVNVENLLETYNQLSELVQKCNSALGHPSLGIVILPTVIAYSRVLARLAIGLDKRPELIAHLTKQSSDDSGVRETLPERAANILRQAFVTCLNDRTGTASGVRDGKPDGKKVGIYTIANLCLKILFQCRKTRNAEQIFSNIYNQSPPLSIYPRPERITYLYYLGRFLFSNNHFYRAQNALQAAYDQCPSHRLKQRRLILIYLVASNIILGRFPSAALYSQPEALGFLERFAPLCRSIARGDLATFRRLTDPKNEHASWFLHYRIFLQLKNRCEVLVWRSLIRKTFVLAGQQGDAQARKAPTLDLGYVLQLAQMLEQKALSPLSQLDGGPGRRHTNWIFMSKEPPASARYVDPDFAGTEEGRPEVILPDMLEIESIVASLVDQGLLNGFISHRQLRFAIQGAKRKGALPAGFPNVWEVIKGRCSDEVPGWKKDPPRGAASGVAGRIAAGGFGPGMVVNLSGARPVGAVP</sequence>
<protein>
    <submittedName>
        <fullName evidence="1">Uncharacterized protein</fullName>
    </submittedName>
</protein>
<gene>
    <name evidence="1" type="ORF">H2199_000817</name>
</gene>
<evidence type="ECO:0000313" key="2">
    <source>
        <dbReference type="Proteomes" id="UP001172680"/>
    </source>
</evidence>
<reference evidence="1" key="1">
    <citation type="submission" date="2022-10" db="EMBL/GenBank/DDBJ databases">
        <title>Culturing micro-colonial fungi from biological soil crusts in the Mojave desert and describing Neophaeococcomyces mojavensis, and introducing the new genera and species Taxawa tesnikishii.</title>
        <authorList>
            <person name="Kurbessoian T."/>
            <person name="Stajich J.E."/>
        </authorList>
    </citation>
    <scope>NUCLEOTIDE SEQUENCE</scope>
    <source>
        <strain evidence="1">JES_115</strain>
    </source>
</reference>
<dbReference type="EMBL" id="JAPDRP010000002">
    <property type="protein sequence ID" value="KAJ9648904.1"/>
    <property type="molecule type" value="Genomic_DNA"/>
</dbReference>
<dbReference type="Proteomes" id="UP001172680">
    <property type="component" value="Unassembled WGS sequence"/>
</dbReference>